<dbReference type="GO" id="GO:0015074">
    <property type="term" value="P:DNA integration"/>
    <property type="evidence" value="ECO:0007669"/>
    <property type="project" value="InterPro"/>
</dbReference>
<evidence type="ECO:0000313" key="3">
    <source>
        <dbReference type="EMBL" id="KAF4665548.1"/>
    </source>
</evidence>
<dbReference type="InterPro" id="IPR013762">
    <property type="entry name" value="Integrase-like_cat_sf"/>
</dbReference>
<accession>A0A7J6M1V1</accession>
<protein>
    <submittedName>
        <fullName evidence="3">Uncharacterized protein</fullName>
    </submittedName>
</protein>
<comment type="caution">
    <text evidence="3">The sequence shown here is derived from an EMBL/GenBank/DDBJ whole genome shotgun (WGS) entry which is preliminary data.</text>
</comment>
<feature type="region of interest" description="Disordered" evidence="2">
    <location>
        <begin position="1161"/>
        <end position="1209"/>
    </location>
</feature>
<dbReference type="InterPro" id="IPR011010">
    <property type="entry name" value="DNA_brk_join_enz"/>
</dbReference>
<dbReference type="EMBL" id="JAAPAO010000257">
    <property type="protein sequence ID" value="KAF4665548.1"/>
    <property type="molecule type" value="Genomic_DNA"/>
</dbReference>
<dbReference type="AlphaFoldDB" id="A0A7J6M1V1"/>
<sequence length="1230" mass="135743">MAGHGDEIAGCLMKGLEEIEPIRKLLRVDDEIWTAVQVELGTISSVADFAFVLPGDFAECLETLLDWRTCGMSLAMANTGGLEGHGSTPNPAREVSSPRPGTTETVGTRPTKRARMSMFADSLDDSMFDLMPVSEYDRHIPSFSAVYGEVDPTELPSREQLSPIRAQIQDGGAPNADLAIFQPHQRRRLRRAKQEPWVLNDLGIPSQVTASKMPSWEEWKAAFKTFRLSLCILGIATQAEMDRYQSVVESLALTYRTNWPEVYLADDTMRAVYIGRYKSPSENSSWGQAFSKAAKDINYWTTNVDRVIARIRAECGPNRVAQADRPNRGERFWSSCSQRPNLFCIPERGLDAPQEGARDEASPLKLTNEARSAIAEQQGPLLNVSYQNVDVEYLGGLRGAYASSRLLPHGHILFNTIRNEMFFILTPRVVSEALDKLGSDSYSLFSQGVVEDPRAVIARICNIDDSEVSWTTPNSPLRGKVVKALATRCGDWDTEALKWINGHGAPLGLNLPIIQCGIFKEVAGGGYEVNDGATRKAKLMGPHDELRGESFVVSKIALAEKGVDDQGTMKYRMIVDGSESGINELFGFSSSPLLWGREAAMLSPDGREGRINTYVNDPIISVFVEDEGRRRQLKGQCGTKVKWIGRVLEIAKDAIVVYVPVEKLTKIKDMLQVCLHAPAISPGGKAAGILRRSSLGLLGKNGEERAEGSQADEEDGKYLVRRFPLISSVTPGTMMVVDACWKGIGGIGYQNAMELLAILVGTRLWAGRWPRDVPIMVRSDSVVAISSAVKMKSRSEVINEIAMELAYDGARSSQVLDMHVEHIEGLHKCWADALSRLQLGAVMPAELIGVPEASSVAVGGSMRYSSVSMRYRLTEPVSGPLAVVESRSQGVRQSSPKTTEVVEELFLVMQDEIDNRSVNVYIDAVTATAEMQGITFTLAEKGNIRRIKRACVRGIGPDEGAKPISLEAVLKVRRMMEKGSKLEISRSAAYLVGWCYMMRGIEVVSSRIRQVGIKKDTATIRFEVTKNDQKGQGCGRAQACTCVEQTDRRGCPVHTLMLMISLRGKEGATKNDLVFMDEKGEQKDLKNAGVTQAELCSLHSFRVGGTQGHLEAGIAKQSAKVFGRWKSDVIDRYARESYICDSADYSRRVTERQIPGVLGGNTARVTSGKSVEDRSGTNAKKKMRGKCEREAMSGPETTQRSQHRRQLRKGSRWLSLNHLDPFRNWRSLNR</sequence>
<dbReference type="Proteomes" id="UP000591131">
    <property type="component" value="Unassembled WGS sequence"/>
</dbReference>
<dbReference type="Gene3D" id="1.10.443.10">
    <property type="entry name" value="Intergrase catalytic core"/>
    <property type="match status" value="1"/>
</dbReference>
<evidence type="ECO:0000313" key="4">
    <source>
        <dbReference type="Proteomes" id="UP000591131"/>
    </source>
</evidence>
<evidence type="ECO:0000256" key="1">
    <source>
        <dbReference type="ARBA" id="ARBA00023172"/>
    </source>
</evidence>
<feature type="region of interest" description="Disordered" evidence="2">
    <location>
        <begin position="81"/>
        <end position="109"/>
    </location>
</feature>
<dbReference type="GO" id="GO:0003677">
    <property type="term" value="F:DNA binding"/>
    <property type="evidence" value="ECO:0007669"/>
    <property type="project" value="InterPro"/>
</dbReference>
<feature type="compositionally biased region" description="Polar residues" evidence="2">
    <location>
        <begin position="99"/>
        <end position="108"/>
    </location>
</feature>
<keyword evidence="1" id="KW-0233">DNA recombination</keyword>
<evidence type="ECO:0000256" key="2">
    <source>
        <dbReference type="SAM" id="MobiDB-lite"/>
    </source>
</evidence>
<organism evidence="3 4">
    <name type="scientific">Perkinsus chesapeaki</name>
    <name type="common">Clam parasite</name>
    <name type="synonym">Perkinsus andrewsi</name>
    <dbReference type="NCBI Taxonomy" id="330153"/>
    <lineage>
        <taxon>Eukaryota</taxon>
        <taxon>Sar</taxon>
        <taxon>Alveolata</taxon>
        <taxon>Perkinsozoa</taxon>
        <taxon>Perkinsea</taxon>
        <taxon>Perkinsida</taxon>
        <taxon>Perkinsidae</taxon>
        <taxon>Perkinsus</taxon>
    </lineage>
</organism>
<dbReference type="SUPFAM" id="SSF56349">
    <property type="entry name" value="DNA breaking-rejoining enzymes"/>
    <property type="match status" value="1"/>
</dbReference>
<dbReference type="GO" id="GO:0006310">
    <property type="term" value="P:DNA recombination"/>
    <property type="evidence" value="ECO:0007669"/>
    <property type="project" value="UniProtKB-KW"/>
</dbReference>
<gene>
    <name evidence="3" type="ORF">FOL47_004516</name>
</gene>
<keyword evidence="4" id="KW-1185">Reference proteome</keyword>
<dbReference type="OrthoDB" id="2794913at2759"/>
<reference evidence="3 4" key="1">
    <citation type="submission" date="2020-04" db="EMBL/GenBank/DDBJ databases">
        <title>Perkinsus chesapeaki whole genome sequence.</title>
        <authorList>
            <person name="Bogema D.R."/>
        </authorList>
    </citation>
    <scope>NUCLEOTIDE SEQUENCE [LARGE SCALE GENOMIC DNA]</scope>
    <source>
        <strain evidence="3">ATCC PRA-425</strain>
    </source>
</reference>
<proteinExistence type="predicted"/>
<name>A0A7J6M1V1_PERCH</name>